<keyword evidence="12 14" id="KW-0472">Membrane</keyword>
<proteinExistence type="inferred from homology"/>
<dbReference type="AlphaFoldDB" id="A0A510VBI9"/>
<comment type="caution">
    <text evidence="14">Lacks conserved residue(s) required for the propagation of feature annotation.</text>
</comment>
<evidence type="ECO:0000259" key="17">
    <source>
        <dbReference type="SMART" id="SM00382"/>
    </source>
</evidence>
<dbReference type="GO" id="GO:0004176">
    <property type="term" value="F:ATP-dependent peptidase activity"/>
    <property type="evidence" value="ECO:0007669"/>
    <property type="project" value="InterPro"/>
</dbReference>
<dbReference type="GO" id="GO:0005886">
    <property type="term" value="C:plasma membrane"/>
    <property type="evidence" value="ECO:0007669"/>
    <property type="project" value="UniProtKB-SubCell"/>
</dbReference>
<dbReference type="InterPro" id="IPR000642">
    <property type="entry name" value="Peptidase_M41"/>
</dbReference>
<comment type="subcellular location">
    <subcellularLocation>
        <location evidence="14">Cell membrane</location>
        <topology evidence="14">Multi-pass membrane protein</topology>
        <orientation evidence="14">Cytoplasmic side</orientation>
    </subcellularLocation>
    <subcellularLocation>
        <location evidence="1">Membrane</location>
    </subcellularLocation>
</comment>
<dbReference type="GO" id="GO:0008270">
    <property type="term" value="F:zinc ion binding"/>
    <property type="evidence" value="ECO:0007669"/>
    <property type="project" value="UniProtKB-UniRule"/>
</dbReference>
<evidence type="ECO:0000256" key="2">
    <source>
        <dbReference type="ARBA" id="ARBA00010044"/>
    </source>
</evidence>
<comment type="similarity">
    <text evidence="15">Belongs to the AAA ATPase family.</text>
</comment>
<dbReference type="SMART" id="SM00382">
    <property type="entry name" value="AAA"/>
    <property type="match status" value="1"/>
</dbReference>
<dbReference type="InterPro" id="IPR003593">
    <property type="entry name" value="AAA+_ATPase"/>
</dbReference>
<feature type="active site" evidence="14">
    <location>
        <position position="431"/>
    </location>
</feature>
<dbReference type="GO" id="GO:0005524">
    <property type="term" value="F:ATP binding"/>
    <property type="evidence" value="ECO:0007669"/>
    <property type="project" value="UniProtKB-UniRule"/>
</dbReference>
<sequence length="675" mass="73144">MNVKRLARGPILWVVIAVILLYIGASTLAAPKISKIDTSDGMTLIADGKVEQAKITEGVQRVDLTLAEDFTKGDDNLGKLVQFNYVVPQGEAVVTAIADADLDEGYTSVVPQTAWWASLLSFILPLIIILAIFWFLMSNSQGGGSRVMSFGKSKAKLVSKESPQVTFSDVAGVDEAVEELQEIKEFLAEPAKFQAVGAKIPKGVLLYGPPGTGKTLLARAVAGEAGVPFYSISGSDFVEMFVGVGASRVRDLFNQAKENAPAIIFIDEIDAVGRHRGAGMGGGHDEREQTLNQMLVEMDGFDVNANVILIAATNRPDILDPALLRPGRFDRQVAVDPPDLKGRERILQVHSQGKPMAPHVDLNVVARRTPGFTGADLANVLNEAALLTARTGQQTITDHTLDEAIDRVIAGPQKRTRIMNPKEIKITAYHEGGHALVAAALRYTDPVTKVTILPRGRALGYTMVMPTEDKYSTTRNELLDTLSYAMGGRVAEELVFHDPTTGASNDIEKASATARKMVTQFGMSARLGAIQLGQASGEVFMGRDMGHGRDYSEDVAASIDLEVRALIERAHDEAWEILVEYRDVLDALVLELLEKETLNQEQLATIFAPITKRPPRQVWLSSEQRAVSERPPVMTPAELAAQNGHPIIPEDEAAEAFGHPTDQIIEVPPSQTPDA</sequence>
<comment type="function">
    <text evidence="14">Acts as a processive, ATP-dependent zinc metallopeptidase for both cytoplasmic and membrane proteins. Plays a role in the quality control of integral membrane proteins.</text>
</comment>
<evidence type="ECO:0000256" key="16">
    <source>
        <dbReference type="SAM" id="MobiDB-lite"/>
    </source>
</evidence>
<comment type="similarity">
    <text evidence="2 14">In the C-terminal section; belongs to the peptidase M41 family.</text>
</comment>
<evidence type="ECO:0000256" key="10">
    <source>
        <dbReference type="ARBA" id="ARBA00022989"/>
    </source>
</evidence>
<dbReference type="SUPFAM" id="SSF52540">
    <property type="entry name" value="P-loop containing nucleoside triphosphate hydrolases"/>
    <property type="match status" value="1"/>
</dbReference>
<keyword evidence="4 14" id="KW-0812">Transmembrane</keyword>
<dbReference type="NCBIfam" id="TIGR01241">
    <property type="entry name" value="FtsH_fam"/>
    <property type="match status" value="1"/>
</dbReference>
<name>A0A510VBI9_9CELL</name>
<dbReference type="InterPro" id="IPR027417">
    <property type="entry name" value="P-loop_NTPase"/>
</dbReference>
<dbReference type="Pfam" id="PF17862">
    <property type="entry name" value="AAA_lid_3"/>
    <property type="match status" value="1"/>
</dbReference>
<dbReference type="RefSeq" id="WP_146928583.1">
    <property type="nucleotide sequence ID" value="NZ_BJUB01000009.1"/>
</dbReference>
<dbReference type="GO" id="GO:0030163">
    <property type="term" value="P:protein catabolic process"/>
    <property type="evidence" value="ECO:0007669"/>
    <property type="project" value="UniProtKB-UniRule"/>
</dbReference>
<gene>
    <name evidence="14 18" type="primary">ftsH</name>
    <name evidence="18" type="ORF">CXY01_30450</name>
</gene>
<keyword evidence="8 14" id="KW-0862">Zinc</keyword>
<evidence type="ECO:0000256" key="5">
    <source>
        <dbReference type="ARBA" id="ARBA00022723"/>
    </source>
</evidence>
<evidence type="ECO:0000313" key="18">
    <source>
        <dbReference type="EMBL" id="GEK22525.1"/>
    </source>
</evidence>
<feature type="domain" description="AAA+ ATPase" evidence="17">
    <location>
        <begin position="200"/>
        <end position="339"/>
    </location>
</feature>
<evidence type="ECO:0000256" key="3">
    <source>
        <dbReference type="ARBA" id="ARBA00022670"/>
    </source>
</evidence>
<keyword evidence="19" id="KW-1185">Reference proteome</keyword>
<evidence type="ECO:0000256" key="12">
    <source>
        <dbReference type="ARBA" id="ARBA00023136"/>
    </source>
</evidence>
<comment type="caution">
    <text evidence="18">The sequence shown here is derived from an EMBL/GenBank/DDBJ whole genome shotgun (WGS) entry which is preliminary data.</text>
</comment>
<feature type="binding site" evidence="14">
    <location>
        <position position="506"/>
    </location>
    <ligand>
        <name>Zn(2+)</name>
        <dbReference type="ChEBI" id="CHEBI:29105"/>
        <note>catalytic</note>
    </ligand>
</feature>
<evidence type="ECO:0000256" key="9">
    <source>
        <dbReference type="ARBA" id="ARBA00022840"/>
    </source>
</evidence>
<feature type="region of interest" description="Disordered" evidence="16">
    <location>
        <begin position="650"/>
        <end position="675"/>
    </location>
</feature>
<dbReference type="EMBL" id="BJUB01000009">
    <property type="protein sequence ID" value="GEK22525.1"/>
    <property type="molecule type" value="Genomic_DNA"/>
</dbReference>
<dbReference type="GO" id="GO:0004222">
    <property type="term" value="F:metalloendopeptidase activity"/>
    <property type="evidence" value="ECO:0007669"/>
    <property type="project" value="InterPro"/>
</dbReference>
<comment type="similarity">
    <text evidence="13 14">In the central section; belongs to the AAA ATPase family.</text>
</comment>
<dbReference type="Pfam" id="PF01434">
    <property type="entry name" value="Peptidase_M41"/>
    <property type="match status" value="1"/>
</dbReference>
<evidence type="ECO:0000256" key="14">
    <source>
        <dbReference type="HAMAP-Rule" id="MF_01458"/>
    </source>
</evidence>
<dbReference type="FunFam" id="3.40.50.300:FF:000001">
    <property type="entry name" value="ATP-dependent zinc metalloprotease FtsH"/>
    <property type="match status" value="1"/>
</dbReference>
<dbReference type="OrthoDB" id="9809379at2"/>
<dbReference type="SUPFAM" id="SSF140990">
    <property type="entry name" value="FtsH protease domain-like"/>
    <property type="match status" value="1"/>
</dbReference>
<evidence type="ECO:0000256" key="8">
    <source>
        <dbReference type="ARBA" id="ARBA00022833"/>
    </source>
</evidence>
<evidence type="ECO:0000256" key="1">
    <source>
        <dbReference type="ARBA" id="ARBA00004370"/>
    </source>
</evidence>
<dbReference type="InterPro" id="IPR041569">
    <property type="entry name" value="AAA_lid_3"/>
</dbReference>
<feature type="transmembrane region" description="Helical" evidence="14">
    <location>
        <begin position="114"/>
        <end position="136"/>
    </location>
</feature>
<comment type="cofactor">
    <cofactor evidence="14">
        <name>Zn(2+)</name>
        <dbReference type="ChEBI" id="CHEBI:29105"/>
    </cofactor>
    <text evidence="14">Binds 1 zinc ion per subunit.</text>
</comment>
<keyword evidence="3 14" id="KW-0645">Protease</keyword>
<evidence type="ECO:0000256" key="4">
    <source>
        <dbReference type="ARBA" id="ARBA00022692"/>
    </source>
</evidence>
<dbReference type="InterPro" id="IPR037219">
    <property type="entry name" value="Peptidase_M41-like"/>
</dbReference>
<dbReference type="InterPro" id="IPR005936">
    <property type="entry name" value="FtsH"/>
</dbReference>
<dbReference type="HAMAP" id="MF_01458">
    <property type="entry name" value="FtsH"/>
    <property type="match status" value="1"/>
</dbReference>
<keyword evidence="10 14" id="KW-1133">Transmembrane helix</keyword>
<evidence type="ECO:0000256" key="6">
    <source>
        <dbReference type="ARBA" id="ARBA00022741"/>
    </source>
</evidence>
<keyword evidence="9 14" id="KW-0067">ATP-binding</keyword>
<dbReference type="GO" id="GO:0016887">
    <property type="term" value="F:ATP hydrolysis activity"/>
    <property type="evidence" value="ECO:0007669"/>
    <property type="project" value="UniProtKB-UniRule"/>
</dbReference>
<keyword evidence="6 14" id="KW-0547">Nucleotide-binding</keyword>
<dbReference type="Gene3D" id="3.40.50.300">
    <property type="entry name" value="P-loop containing nucleotide triphosphate hydrolases"/>
    <property type="match status" value="1"/>
</dbReference>
<dbReference type="PANTHER" id="PTHR23076:SF97">
    <property type="entry name" value="ATP-DEPENDENT ZINC METALLOPROTEASE YME1L1"/>
    <property type="match status" value="1"/>
</dbReference>
<dbReference type="PROSITE" id="PS00674">
    <property type="entry name" value="AAA"/>
    <property type="match status" value="1"/>
</dbReference>
<dbReference type="Pfam" id="PF00004">
    <property type="entry name" value="AAA"/>
    <property type="match status" value="1"/>
</dbReference>
<dbReference type="Gene3D" id="1.20.58.760">
    <property type="entry name" value="Peptidase M41"/>
    <property type="match status" value="1"/>
</dbReference>
<dbReference type="FunFam" id="1.10.8.60:FF:000001">
    <property type="entry name" value="ATP-dependent zinc metalloprotease FtsH"/>
    <property type="match status" value="1"/>
</dbReference>
<organism evidence="18 19">
    <name type="scientific">Cellulomonas xylanilytica</name>
    <dbReference type="NCBI Taxonomy" id="233583"/>
    <lineage>
        <taxon>Bacteria</taxon>
        <taxon>Bacillati</taxon>
        <taxon>Actinomycetota</taxon>
        <taxon>Actinomycetes</taxon>
        <taxon>Micrococcales</taxon>
        <taxon>Cellulomonadaceae</taxon>
        <taxon>Cellulomonas</taxon>
    </lineage>
</organism>
<dbReference type="GO" id="GO:0006508">
    <property type="term" value="P:proteolysis"/>
    <property type="evidence" value="ECO:0007669"/>
    <property type="project" value="UniProtKB-KW"/>
</dbReference>
<keyword evidence="5 14" id="KW-0479">Metal-binding</keyword>
<dbReference type="InterPro" id="IPR003960">
    <property type="entry name" value="ATPase_AAA_CS"/>
</dbReference>
<keyword evidence="11 14" id="KW-0482">Metalloprotease</keyword>
<keyword evidence="14" id="KW-1003">Cell membrane</keyword>
<feature type="binding site" evidence="14">
    <location>
        <begin position="208"/>
        <end position="215"/>
    </location>
    <ligand>
        <name>ATP</name>
        <dbReference type="ChEBI" id="CHEBI:30616"/>
    </ligand>
</feature>
<evidence type="ECO:0000313" key="19">
    <source>
        <dbReference type="Proteomes" id="UP000321118"/>
    </source>
</evidence>
<evidence type="ECO:0000256" key="7">
    <source>
        <dbReference type="ARBA" id="ARBA00022801"/>
    </source>
</evidence>
<feature type="binding site" evidence="14">
    <location>
        <position position="430"/>
    </location>
    <ligand>
        <name>Zn(2+)</name>
        <dbReference type="ChEBI" id="CHEBI:29105"/>
        <note>catalytic</note>
    </ligand>
</feature>
<protein>
    <recommendedName>
        <fullName evidence="14">ATP-dependent zinc metalloprotease FtsH</fullName>
        <ecNumber evidence="14">3.4.24.-</ecNumber>
    </recommendedName>
</protein>
<evidence type="ECO:0000256" key="13">
    <source>
        <dbReference type="ARBA" id="ARBA00061570"/>
    </source>
</evidence>
<dbReference type="EC" id="3.4.24.-" evidence="14"/>
<dbReference type="FunFam" id="1.20.58.760:FF:000001">
    <property type="entry name" value="ATP-dependent zinc metalloprotease FtsH"/>
    <property type="match status" value="1"/>
</dbReference>
<dbReference type="PANTHER" id="PTHR23076">
    <property type="entry name" value="METALLOPROTEASE M41 FTSH"/>
    <property type="match status" value="1"/>
</dbReference>
<evidence type="ECO:0000256" key="15">
    <source>
        <dbReference type="RuleBase" id="RU003651"/>
    </source>
</evidence>
<evidence type="ECO:0000256" key="11">
    <source>
        <dbReference type="ARBA" id="ARBA00023049"/>
    </source>
</evidence>
<dbReference type="CDD" id="cd19501">
    <property type="entry name" value="RecA-like_FtsH"/>
    <property type="match status" value="1"/>
</dbReference>
<accession>A0A510VBI9</accession>
<dbReference type="InterPro" id="IPR003959">
    <property type="entry name" value="ATPase_AAA_core"/>
</dbReference>
<dbReference type="Proteomes" id="UP000321118">
    <property type="component" value="Unassembled WGS sequence"/>
</dbReference>
<dbReference type="Gene3D" id="1.10.8.60">
    <property type="match status" value="1"/>
</dbReference>
<keyword evidence="7 14" id="KW-0378">Hydrolase</keyword>
<feature type="binding site" evidence="14">
    <location>
        <position position="434"/>
    </location>
    <ligand>
        <name>Zn(2+)</name>
        <dbReference type="ChEBI" id="CHEBI:29105"/>
        <note>catalytic</note>
    </ligand>
</feature>
<reference evidence="18 19" key="1">
    <citation type="submission" date="2019-07" db="EMBL/GenBank/DDBJ databases">
        <title>Whole genome shotgun sequence of Cellulomonas xylanilytica NBRC 101102.</title>
        <authorList>
            <person name="Hosoyama A."/>
            <person name="Uohara A."/>
            <person name="Ohji S."/>
            <person name="Ichikawa N."/>
        </authorList>
    </citation>
    <scope>NUCLEOTIDE SEQUENCE [LARGE SCALE GENOMIC DNA]</scope>
    <source>
        <strain evidence="18 19">NBRC 101102</strain>
    </source>
</reference>
<comment type="subunit">
    <text evidence="14">Homohexamer.</text>
</comment>